<keyword evidence="3" id="KW-0732">Signal</keyword>
<comment type="similarity">
    <text evidence="1 8">Belongs to the peptidase A1 family.</text>
</comment>
<evidence type="ECO:0000313" key="11">
    <source>
        <dbReference type="Proteomes" id="UP001140510"/>
    </source>
</evidence>
<dbReference type="Gene3D" id="2.40.70.10">
    <property type="entry name" value="Acid Proteases"/>
    <property type="match status" value="2"/>
</dbReference>
<dbReference type="GO" id="GO:0006508">
    <property type="term" value="P:proteolysis"/>
    <property type="evidence" value="ECO:0007669"/>
    <property type="project" value="UniProtKB-KW"/>
</dbReference>
<name>A0A9W8Z9V0_9PLEO</name>
<evidence type="ECO:0000313" key="10">
    <source>
        <dbReference type="EMBL" id="KAJ4399978.1"/>
    </source>
</evidence>
<keyword evidence="6" id="KW-0865">Zymogen</keyword>
<feature type="domain" description="Peptidase A1" evidence="9">
    <location>
        <begin position="172"/>
        <end position="530"/>
    </location>
</feature>
<dbReference type="GO" id="GO:0009277">
    <property type="term" value="C:fungal-type cell wall"/>
    <property type="evidence" value="ECO:0007669"/>
    <property type="project" value="TreeGrafter"/>
</dbReference>
<organism evidence="10 11">
    <name type="scientific">Didymella pomorum</name>
    <dbReference type="NCBI Taxonomy" id="749634"/>
    <lineage>
        <taxon>Eukaryota</taxon>
        <taxon>Fungi</taxon>
        <taxon>Dikarya</taxon>
        <taxon>Ascomycota</taxon>
        <taxon>Pezizomycotina</taxon>
        <taxon>Dothideomycetes</taxon>
        <taxon>Pleosporomycetidae</taxon>
        <taxon>Pleosporales</taxon>
        <taxon>Pleosporineae</taxon>
        <taxon>Didymellaceae</taxon>
        <taxon>Didymella</taxon>
    </lineage>
</organism>
<dbReference type="GO" id="GO:0004190">
    <property type="term" value="F:aspartic-type endopeptidase activity"/>
    <property type="evidence" value="ECO:0007669"/>
    <property type="project" value="UniProtKB-KW"/>
</dbReference>
<evidence type="ECO:0000256" key="6">
    <source>
        <dbReference type="ARBA" id="ARBA00023145"/>
    </source>
</evidence>
<dbReference type="PROSITE" id="PS00141">
    <property type="entry name" value="ASP_PROTEASE"/>
    <property type="match status" value="2"/>
</dbReference>
<dbReference type="InterPro" id="IPR034164">
    <property type="entry name" value="Pepsin-like_dom"/>
</dbReference>
<keyword evidence="2 8" id="KW-0645">Protease</keyword>
<evidence type="ECO:0000256" key="5">
    <source>
        <dbReference type="ARBA" id="ARBA00022801"/>
    </source>
</evidence>
<dbReference type="GO" id="GO:0031505">
    <property type="term" value="P:fungal-type cell wall organization"/>
    <property type="evidence" value="ECO:0007669"/>
    <property type="project" value="TreeGrafter"/>
</dbReference>
<evidence type="ECO:0000256" key="3">
    <source>
        <dbReference type="ARBA" id="ARBA00022729"/>
    </source>
</evidence>
<dbReference type="PANTHER" id="PTHR47965">
    <property type="entry name" value="ASPARTYL PROTEASE-RELATED"/>
    <property type="match status" value="1"/>
</dbReference>
<keyword evidence="7" id="KW-1015">Disulfide bond</keyword>
<dbReference type="InterPro" id="IPR001969">
    <property type="entry name" value="Aspartic_peptidase_AS"/>
</dbReference>
<evidence type="ECO:0000259" key="9">
    <source>
        <dbReference type="PROSITE" id="PS51767"/>
    </source>
</evidence>
<dbReference type="PRINTS" id="PR00792">
    <property type="entry name" value="PEPSIN"/>
</dbReference>
<dbReference type="PANTHER" id="PTHR47965:SF12">
    <property type="entry name" value="ASPARTIC PROTEINASE 3-RELATED"/>
    <property type="match status" value="1"/>
</dbReference>
<dbReference type="InterPro" id="IPR021109">
    <property type="entry name" value="Peptidase_aspartic_dom_sf"/>
</dbReference>
<keyword evidence="5 8" id="KW-0378">Hydrolase</keyword>
<accession>A0A9W8Z9V0</accession>
<feature type="disulfide bond" evidence="7">
    <location>
        <begin position="204"/>
        <end position="216"/>
    </location>
</feature>
<dbReference type="InterPro" id="IPR001461">
    <property type="entry name" value="Aspartic_peptidase_A1"/>
</dbReference>
<evidence type="ECO:0000256" key="2">
    <source>
        <dbReference type="ARBA" id="ARBA00022670"/>
    </source>
</evidence>
<dbReference type="Proteomes" id="UP001140510">
    <property type="component" value="Unassembled WGS sequence"/>
</dbReference>
<dbReference type="OrthoDB" id="771136at2759"/>
<dbReference type="SUPFAM" id="SSF50630">
    <property type="entry name" value="Acid proteases"/>
    <property type="match status" value="1"/>
</dbReference>
<comment type="caution">
    <text evidence="10">The sequence shown here is derived from an EMBL/GenBank/DDBJ whole genome shotgun (WGS) entry which is preliminary data.</text>
</comment>
<evidence type="ECO:0000256" key="1">
    <source>
        <dbReference type="ARBA" id="ARBA00007447"/>
    </source>
</evidence>
<dbReference type="GO" id="GO:0005576">
    <property type="term" value="C:extracellular region"/>
    <property type="evidence" value="ECO:0007669"/>
    <property type="project" value="TreeGrafter"/>
</dbReference>
<dbReference type="PROSITE" id="PS51767">
    <property type="entry name" value="PEPTIDASE_A1"/>
    <property type="match status" value="1"/>
</dbReference>
<dbReference type="InterPro" id="IPR033121">
    <property type="entry name" value="PEPTIDASE_A1"/>
</dbReference>
<sequence>MPPIQYKFEVGKELPAYRLPPEAKYEPGSNENHNTCTMINAAFDGLLDWCTGAINIKKKEYKQAADAKVRDVGMDQLAVTMALQQFAQNVFLLKRGLDELKAKTISQTGKPLSAGEGEEEPPNVPEDLIAKISEFLISEVYEDGEEEKTSLEKKVVEVPLRGRWVGTDGRYYYVDTSIGTKPQAMNLVLDTGSTDTWLYGTHYCGGGLGKNLWHCCENQKSTCIFYELTMLIVDNVSASSTARVLPSPPFFNATYGEQKIGGIYVEDTFKVTSTSVDSLRFGLIDTGNITAGGGLLGLGFDTAEFAPNTTYKYLYPDLLDTLFNESVIASRSFGLSICNNGDQDSTGSLTLGGIDTTKMIEPLVGFDIVSPQTMDRLGVPLVSISLDVEGEHSPIWNASSDNSIGNAYIPAVLDSGATNTQIPLSGHRVLIEKLNNTTKGSMFEKRRSREPWLGDMDLIFRFAVDNKAITIAVPFHELVLPWETGCRFALRPKPQYTRPSLRPEWVNFGNSILGSLYMAVDYDSHMMYVARASGTID</sequence>
<dbReference type="CDD" id="cd05471">
    <property type="entry name" value="pepsin_like"/>
    <property type="match status" value="1"/>
</dbReference>
<reference evidence="10" key="1">
    <citation type="submission" date="2022-10" db="EMBL/GenBank/DDBJ databases">
        <title>Tapping the CABI collections for fungal endophytes: first genome assemblies for Collariella, Neodidymelliopsis, Ascochyta clinopodiicola, Didymella pomorum, Didymosphaeria variabile, Neocosmospora piperis and Neocucurbitaria cava.</title>
        <authorList>
            <person name="Hill R."/>
        </authorList>
    </citation>
    <scope>NUCLEOTIDE SEQUENCE</scope>
    <source>
        <strain evidence="10">IMI 355091</strain>
    </source>
</reference>
<dbReference type="AlphaFoldDB" id="A0A9W8Z9V0"/>
<gene>
    <name evidence="10" type="ORF">N0V91_009051</name>
</gene>
<proteinExistence type="inferred from homology"/>
<keyword evidence="11" id="KW-1185">Reference proteome</keyword>
<keyword evidence="4 8" id="KW-0064">Aspartyl protease</keyword>
<evidence type="ECO:0000256" key="8">
    <source>
        <dbReference type="RuleBase" id="RU000454"/>
    </source>
</evidence>
<dbReference type="EMBL" id="JAPEVA010000097">
    <property type="protein sequence ID" value="KAJ4399978.1"/>
    <property type="molecule type" value="Genomic_DNA"/>
</dbReference>
<evidence type="ECO:0000256" key="4">
    <source>
        <dbReference type="ARBA" id="ARBA00022750"/>
    </source>
</evidence>
<protein>
    <recommendedName>
        <fullName evidence="9">Peptidase A1 domain-containing protein</fullName>
    </recommendedName>
</protein>
<evidence type="ECO:0000256" key="7">
    <source>
        <dbReference type="PIRSR" id="PIRSR601461-2"/>
    </source>
</evidence>
<dbReference type="Pfam" id="PF00026">
    <property type="entry name" value="Asp"/>
    <property type="match status" value="1"/>
</dbReference>